<dbReference type="GO" id="GO:0004252">
    <property type="term" value="F:serine-type endopeptidase activity"/>
    <property type="evidence" value="ECO:0007669"/>
    <property type="project" value="InterPro"/>
</dbReference>
<keyword evidence="15" id="KW-1185">Reference proteome</keyword>
<dbReference type="PANTHER" id="PTHR22936:SF69">
    <property type="entry name" value="RHOMBOID-LIKE PROTEIN"/>
    <property type="match status" value="1"/>
</dbReference>
<dbReference type="InterPro" id="IPR035952">
    <property type="entry name" value="Rhomboid-like_sf"/>
</dbReference>
<evidence type="ECO:0000256" key="1">
    <source>
        <dbReference type="ARBA" id="ARBA00000156"/>
    </source>
</evidence>
<evidence type="ECO:0000256" key="9">
    <source>
        <dbReference type="ARBA" id="ARBA00022989"/>
    </source>
</evidence>
<dbReference type="InterPro" id="IPR002610">
    <property type="entry name" value="Peptidase_S54_rhomboid-like"/>
</dbReference>
<dbReference type="EC" id="3.4.21.105" evidence="4"/>
<dbReference type="STRING" id="37360.A0A0G4IVW5"/>
<organism evidence="14 15">
    <name type="scientific">Plasmodiophora brassicae</name>
    <name type="common">Clubroot disease agent</name>
    <dbReference type="NCBI Taxonomy" id="37360"/>
    <lineage>
        <taxon>Eukaryota</taxon>
        <taxon>Sar</taxon>
        <taxon>Rhizaria</taxon>
        <taxon>Endomyxa</taxon>
        <taxon>Phytomyxea</taxon>
        <taxon>Plasmodiophorida</taxon>
        <taxon>Plasmodiophoridae</taxon>
        <taxon>Plasmodiophora</taxon>
    </lineage>
</organism>
<evidence type="ECO:0000259" key="13">
    <source>
        <dbReference type="Pfam" id="PF01694"/>
    </source>
</evidence>
<feature type="non-terminal residue" evidence="14">
    <location>
        <position position="1"/>
    </location>
</feature>
<evidence type="ECO:0000313" key="15">
    <source>
        <dbReference type="Proteomes" id="UP000039324"/>
    </source>
</evidence>
<feature type="transmembrane region" description="Helical" evidence="11">
    <location>
        <begin position="120"/>
        <end position="139"/>
    </location>
</feature>
<feature type="transmembrane region" description="Helical" evidence="11">
    <location>
        <begin position="269"/>
        <end position="290"/>
    </location>
</feature>
<dbReference type="GO" id="GO:0006508">
    <property type="term" value="P:proteolysis"/>
    <property type="evidence" value="ECO:0007669"/>
    <property type="project" value="UniProtKB-KW"/>
</dbReference>
<dbReference type="SUPFAM" id="SSF144091">
    <property type="entry name" value="Rhomboid-like"/>
    <property type="match status" value="1"/>
</dbReference>
<feature type="transmembrane region" description="Helical" evidence="11">
    <location>
        <begin position="326"/>
        <end position="348"/>
    </location>
</feature>
<keyword evidence="9 11" id="KW-1133">Transmembrane helix</keyword>
<evidence type="ECO:0000313" key="14">
    <source>
        <dbReference type="EMBL" id="CEO99206.1"/>
    </source>
</evidence>
<comment type="subcellular location">
    <subcellularLocation>
        <location evidence="2 11">Membrane</location>
        <topology evidence="2 11">Multi-pass membrane protein</topology>
    </subcellularLocation>
</comment>
<dbReference type="OrthoDB" id="418595at2759"/>
<protein>
    <recommendedName>
        <fullName evidence="4">rhomboid protease</fullName>
        <ecNumber evidence="4">3.4.21.105</ecNumber>
    </recommendedName>
</protein>
<comment type="similarity">
    <text evidence="3 11">Belongs to the peptidase S54 family.</text>
</comment>
<feature type="transmembrane region" description="Helical" evidence="11">
    <location>
        <begin position="296"/>
        <end position="314"/>
    </location>
</feature>
<dbReference type="Pfam" id="PF01694">
    <property type="entry name" value="Rhomboid"/>
    <property type="match status" value="1"/>
</dbReference>
<gene>
    <name evidence="14" type="ORF">PBRA_001111</name>
</gene>
<name>A0A0G4IVW5_PLABS</name>
<keyword evidence="6 11" id="KW-0812">Transmembrane</keyword>
<dbReference type="GO" id="GO:0016020">
    <property type="term" value="C:membrane"/>
    <property type="evidence" value="ECO:0007669"/>
    <property type="project" value="UniProtKB-SubCell"/>
</dbReference>
<comment type="function">
    <text evidence="11">Serine protease involved in intramembrane proteolysis.</text>
</comment>
<evidence type="ECO:0000256" key="5">
    <source>
        <dbReference type="ARBA" id="ARBA00022670"/>
    </source>
</evidence>
<feature type="transmembrane region" description="Helical" evidence="11">
    <location>
        <begin position="184"/>
        <end position="205"/>
    </location>
</feature>
<evidence type="ECO:0000256" key="6">
    <source>
        <dbReference type="ARBA" id="ARBA00022692"/>
    </source>
</evidence>
<accession>A0A0G4IVW5</accession>
<keyword evidence="7 11" id="KW-0378">Hydrolase</keyword>
<sequence>LEGSRMRPKVSAVSLPLAEQLDGYDDMSVVGTQSRKKSKNSKKGGDVPASPGSRLDSVALPMEQAAEGDGEADELSRYPSEPDPVGRQVLSRDRSVPLEAYPIERAATIPQTEELVTHSVWLIDALVVATIVISITIVARDAWRFAPLADNPLFGTKVSVLNVYGLKNLPAMIAGQWWRLITPIFLHVGIGDLVLDILVLIFAGVPLENAFGFRPVAFVYLTSGLLGVLVSSILQRNVLGVASGCASAGLLGARLADIAKNDQRLRGSFVRISTIFVLLLIIIEAASSLMPLTNSVGNAVGFVMGALAAVPVLRERIKIGGIVRPAPFTLVELCAAVIWTLVSVIIALDFNAVVHGGTCFYCTLPAWWPGCSNSIYWSCNAEVIRQSGAAF</sequence>
<feature type="domain" description="Peptidase S54 rhomboid" evidence="13">
    <location>
        <begin position="175"/>
        <end position="314"/>
    </location>
</feature>
<evidence type="ECO:0000256" key="2">
    <source>
        <dbReference type="ARBA" id="ARBA00004141"/>
    </source>
</evidence>
<dbReference type="OMA" id="LCAAVIW"/>
<evidence type="ECO:0000256" key="10">
    <source>
        <dbReference type="ARBA" id="ARBA00023136"/>
    </source>
</evidence>
<feature type="transmembrane region" description="Helical" evidence="11">
    <location>
        <begin position="217"/>
        <end position="234"/>
    </location>
</feature>
<evidence type="ECO:0000256" key="4">
    <source>
        <dbReference type="ARBA" id="ARBA00013039"/>
    </source>
</evidence>
<feature type="region of interest" description="Disordered" evidence="12">
    <location>
        <begin position="1"/>
        <end position="88"/>
    </location>
</feature>
<keyword evidence="10 11" id="KW-0472">Membrane</keyword>
<keyword evidence="8 11" id="KW-0720">Serine protease</keyword>
<reference evidence="14 15" key="1">
    <citation type="submission" date="2015-02" db="EMBL/GenBank/DDBJ databases">
        <authorList>
            <person name="Chooi Y.-H."/>
        </authorList>
    </citation>
    <scope>NUCLEOTIDE SEQUENCE [LARGE SCALE GENOMIC DNA]</scope>
    <source>
        <strain evidence="14">E3</strain>
    </source>
</reference>
<keyword evidence="5 11" id="KW-0645">Protease</keyword>
<evidence type="ECO:0000256" key="12">
    <source>
        <dbReference type="SAM" id="MobiDB-lite"/>
    </source>
</evidence>
<evidence type="ECO:0000256" key="7">
    <source>
        <dbReference type="ARBA" id="ARBA00022801"/>
    </source>
</evidence>
<dbReference type="InterPro" id="IPR022764">
    <property type="entry name" value="Peptidase_S54_rhomboid_dom"/>
</dbReference>
<proteinExistence type="inferred from homology"/>
<evidence type="ECO:0000256" key="8">
    <source>
        <dbReference type="ARBA" id="ARBA00022825"/>
    </source>
</evidence>
<dbReference type="AlphaFoldDB" id="A0A0G4IVW5"/>
<evidence type="ECO:0000256" key="11">
    <source>
        <dbReference type="RuleBase" id="RU362115"/>
    </source>
</evidence>
<feature type="transmembrane region" description="Helical" evidence="11">
    <location>
        <begin position="240"/>
        <end position="257"/>
    </location>
</feature>
<dbReference type="EMBL" id="CDSF01000090">
    <property type="protein sequence ID" value="CEO99206.1"/>
    <property type="molecule type" value="Genomic_DNA"/>
</dbReference>
<dbReference type="PANTHER" id="PTHR22936">
    <property type="entry name" value="RHOMBOID-RELATED"/>
    <property type="match status" value="1"/>
</dbReference>
<comment type="catalytic activity">
    <reaction evidence="1 11">
        <text>Cleaves type-1 transmembrane domains using a catalytic dyad composed of serine and histidine that are contributed by different transmembrane domains.</text>
        <dbReference type="EC" id="3.4.21.105"/>
    </reaction>
</comment>
<dbReference type="Gene3D" id="1.20.1540.10">
    <property type="entry name" value="Rhomboid-like"/>
    <property type="match status" value="1"/>
</dbReference>
<evidence type="ECO:0000256" key="3">
    <source>
        <dbReference type="ARBA" id="ARBA00009045"/>
    </source>
</evidence>
<dbReference type="Proteomes" id="UP000039324">
    <property type="component" value="Unassembled WGS sequence"/>
</dbReference>